<dbReference type="Proteomes" id="UP000185161">
    <property type="component" value="Chromosome"/>
</dbReference>
<evidence type="ECO:0000256" key="2">
    <source>
        <dbReference type="ARBA" id="ARBA00023125"/>
    </source>
</evidence>
<accession>A0A1L6J8K9</accession>
<dbReference type="STRING" id="93064.BRX40_07090"/>
<dbReference type="InterPro" id="IPR036271">
    <property type="entry name" value="Tet_transcr_reg_TetR-rel_C_sf"/>
</dbReference>
<gene>
    <name evidence="6" type="ORF">BRX40_07090</name>
    <name evidence="7" type="ORF">CA257_22115</name>
</gene>
<dbReference type="OrthoDB" id="7056813at2"/>
<reference evidence="8" key="2">
    <citation type="submission" date="2016-12" db="EMBL/GenBank/DDBJ databases">
        <title>Whole genome sequencing of Sphingomonas sp. ABOJV.</title>
        <authorList>
            <person name="Conlan S."/>
            <person name="Thomas P.J."/>
            <person name="Mullikin J."/>
            <person name="Palmore T.N."/>
            <person name="Frank K.M."/>
            <person name="Segre J.A."/>
        </authorList>
    </citation>
    <scope>NUCLEOTIDE SEQUENCE [LARGE SCALE GENOMIC DNA]</scope>
    <source>
        <strain evidence="8">ABOJV</strain>
    </source>
</reference>
<evidence type="ECO:0000256" key="3">
    <source>
        <dbReference type="ARBA" id="ARBA00023163"/>
    </source>
</evidence>
<protein>
    <submittedName>
        <fullName evidence="6">TetR family transcriptional regulator</fullName>
    </submittedName>
    <submittedName>
        <fullName evidence="7">TetR/AcrR family transcriptional regulator</fullName>
    </submittedName>
</protein>
<reference evidence="6" key="1">
    <citation type="submission" date="2016-12" db="EMBL/GenBank/DDBJ databases">
        <title>Whole genome sequencing of Sphingomonas koreensis.</title>
        <authorList>
            <person name="Conlan S."/>
            <person name="Thomas P.J."/>
            <person name="Mullikin J."/>
            <person name="Palmore T.N."/>
            <person name="Frank K.M."/>
            <person name="Segre J.A."/>
        </authorList>
    </citation>
    <scope>NUCLEOTIDE SEQUENCE</scope>
    <source>
        <strain evidence="6">ABOJV</strain>
    </source>
</reference>
<evidence type="ECO:0000313" key="9">
    <source>
        <dbReference type="Proteomes" id="UP000286681"/>
    </source>
</evidence>
<dbReference type="RefSeq" id="WP_075151130.1">
    <property type="nucleotide sequence ID" value="NZ_CP018820.1"/>
</dbReference>
<dbReference type="PRINTS" id="PR00455">
    <property type="entry name" value="HTHTETR"/>
</dbReference>
<dbReference type="InterPro" id="IPR001647">
    <property type="entry name" value="HTH_TetR"/>
</dbReference>
<evidence type="ECO:0000313" key="6">
    <source>
        <dbReference type="EMBL" id="APR52229.1"/>
    </source>
</evidence>
<dbReference type="InterPro" id="IPR009057">
    <property type="entry name" value="Homeodomain-like_sf"/>
</dbReference>
<dbReference type="Proteomes" id="UP000286681">
    <property type="component" value="Unassembled WGS sequence"/>
</dbReference>
<proteinExistence type="predicted"/>
<name>A0A1L6J8K9_9SPHN</name>
<feature type="DNA-binding region" description="H-T-H motif" evidence="4">
    <location>
        <begin position="45"/>
        <end position="64"/>
    </location>
</feature>
<dbReference type="PANTHER" id="PTHR30055:SF220">
    <property type="entry name" value="TETR-FAMILY REGULATORY PROTEIN"/>
    <property type="match status" value="1"/>
</dbReference>
<dbReference type="Pfam" id="PF13305">
    <property type="entry name" value="TetR_C_33"/>
    <property type="match status" value="1"/>
</dbReference>
<dbReference type="PANTHER" id="PTHR30055">
    <property type="entry name" value="HTH-TYPE TRANSCRIPTIONAL REGULATOR RUTR"/>
    <property type="match status" value="1"/>
</dbReference>
<reference evidence="7 9" key="3">
    <citation type="submission" date="2018-07" db="EMBL/GenBank/DDBJ databases">
        <title>Genomic and Epidemiologic Investigation of an Indolent Hospital Outbreak.</title>
        <authorList>
            <person name="Johnson R.C."/>
            <person name="Deming C."/>
            <person name="Conlan S."/>
            <person name="Zellmer C.J."/>
            <person name="Michelin A.V."/>
            <person name="Lee-Lin S."/>
            <person name="Thomas P.J."/>
            <person name="Park M."/>
            <person name="Weingarten R.A."/>
            <person name="Less J."/>
            <person name="Dekker J.P."/>
            <person name="Frank K.M."/>
            <person name="Musser K.A."/>
            <person name="Mcquiston J.R."/>
            <person name="Henderson D.K."/>
            <person name="Lau A.F."/>
            <person name="Palmore T.N."/>
            <person name="Segre J.A."/>
        </authorList>
    </citation>
    <scope>NUCLEOTIDE SEQUENCE [LARGE SCALE GENOMIC DNA]</scope>
    <source>
        <strain evidence="7 9">SK-NIH.Env10_0317</strain>
    </source>
</reference>
<evidence type="ECO:0000259" key="5">
    <source>
        <dbReference type="PROSITE" id="PS50977"/>
    </source>
</evidence>
<dbReference type="SUPFAM" id="SSF46689">
    <property type="entry name" value="Homeodomain-like"/>
    <property type="match status" value="1"/>
</dbReference>
<dbReference type="Pfam" id="PF00440">
    <property type="entry name" value="TetR_N"/>
    <property type="match status" value="1"/>
</dbReference>
<keyword evidence="2 4" id="KW-0238">DNA-binding</keyword>
<dbReference type="Gene3D" id="1.10.357.10">
    <property type="entry name" value="Tetracycline Repressor, domain 2"/>
    <property type="match status" value="1"/>
</dbReference>
<dbReference type="AlphaFoldDB" id="A0A1L6J8K9"/>
<dbReference type="GeneID" id="44132316"/>
<dbReference type="PROSITE" id="PS50977">
    <property type="entry name" value="HTH_TETR_2"/>
    <property type="match status" value="1"/>
</dbReference>
<dbReference type="SUPFAM" id="SSF48498">
    <property type="entry name" value="Tetracyclin repressor-like, C-terminal domain"/>
    <property type="match status" value="1"/>
</dbReference>
<dbReference type="GO" id="GO:0000976">
    <property type="term" value="F:transcription cis-regulatory region binding"/>
    <property type="evidence" value="ECO:0007669"/>
    <property type="project" value="TreeGrafter"/>
</dbReference>
<keyword evidence="8" id="KW-1185">Reference proteome</keyword>
<keyword evidence="3" id="KW-0804">Transcription</keyword>
<dbReference type="EMBL" id="CP018820">
    <property type="protein sequence ID" value="APR52229.1"/>
    <property type="molecule type" value="Genomic_DNA"/>
</dbReference>
<dbReference type="InterPro" id="IPR025996">
    <property type="entry name" value="MT1864/Rv1816-like_C"/>
</dbReference>
<keyword evidence="1" id="KW-0805">Transcription regulation</keyword>
<evidence type="ECO:0000256" key="1">
    <source>
        <dbReference type="ARBA" id="ARBA00023015"/>
    </source>
</evidence>
<evidence type="ECO:0000313" key="8">
    <source>
        <dbReference type="Proteomes" id="UP000185161"/>
    </source>
</evidence>
<dbReference type="InterPro" id="IPR050109">
    <property type="entry name" value="HTH-type_TetR-like_transc_reg"/>
</dbReference>
<dbReference type="EMBL" id="QQWO01000030">
    <property type="protein sequence ID" value="RSU98234.1"/>
    <property type="molecule type" value="Genomic_DNA"/>
</dbReference>
<evidence type="ECO:0000313" key="7">
    <source>
        <dbReference type="EMBL" id="RSU98234.1"/>
    </source>
</evidence>
<sequence>MKDDLNSVKIASGEGARAYHHGALREALIDAAESILEERGVEGFSLREAARRAGVSPAAPGHHFGDARGLLTAVATRAFRDFGDALEAGDAGTTRMERLRGQGLAYVRFALANRARFELMWRKALLNREDAAYCEAGDRAFDILDRAARGNGAGEGPDLTVMAPSIAAWSIVHGFVELALSGAFGTGPEELEAATERLLPRVLDHLVIAG</sequence>
<feature type="domain" description="HTH tetR-type" evidence="5">
    <location>
        <begin position="22"/>
        <end position="82"/>
    </location>
</feature>
<organism evidence="6 8">
    <name type="scientific">Sphingomonas koreensis</name>
    <dbReference type="NCBI Taxonomy" id="93064"/>
    <lineage>
        <taxon>Bacteria</taxon>
        <taxon>Pseudomonadati</taxon>
        <taxon>Pseudomonadota</taxon>
        <taxon>Alphaproteobacteria</taxon>
        <taxon>Sphingomonadales</taxon>
        <taxon>Sphingomonadaceae</taxon>
        <taxon>Sphingomonas</taxon>
    </lineage>
</organism>
<dbReference type="KEGG" id="skr:BRX40_07090"/>
<evidence type="ECO:0000256" key="4">
    <source>
        <dbReference type="PROSITE-ProRule" id="PRU00335"/>
    </source>
</evidence>
<dbReference type="GO" id="GO:0003700">
    <property type="term" value="F:DNA-binding transcription factor activity"/>
    <property type="evidence" value="ECO:0007669"/>
    <property type="project" value="TreeGrafter"/>
</dbReference>